<feature type="transmembrane region" description="Helical" evidence="1">
    <location>
        <begin position="154"/>
        <end position="170"/>
    </location>
</feature>
<keyword evidence="1" id="KW-0812">Transmembrane</keyword>
<dbReference type="GO" id="GO:0008237">
    <property type="term" value="F:metallopeptidase activity"/>
    <property type="evidence" value="ECO:0007669"/>
    <property type="project" value="UniProtKB-KW"/>
</dbReference>
<dbReference type="GO" id="GO:0004175">
    <property type="term" value="F:endopeptidase activity"/>
    <property type="evidence" value="ECO:0007669"/>
    <property type="project" value="UniProtKB-ARBA"/>
</dbReference>
<name>A0A4V3P4G3_9FLAO</name>
<keyword evidence="1" id="KW-0472">Membrane</keyword>
<sequence>MKHNITKDLIEFSETKLKRPVSNKTGLFEILGVVITALGKFIFMDYLNWRLPFVVIASISWFLYIFFRYKIEKGVIKYWGFRTDNFKKALKLMIPFSMVSLMLIIGIGYFQNTINLTWHILPLLITYPIWGSVQQFLIIGLVAGNLNDLNSKKLSKSLIIVITAVLFSVVHFPSMWLMIGTFILALFYGYVYLKVKNIYAMGIFHGWLGALFYYTVVNQDPFQDVFLIFLN</sequence>
<evidence type="ECO:0000259" key="2">
    <source>
        <dbReference type="Pfam" id="PF02517"/>
    </source>
</evidence>
<proteinExistence type="predicted"/>
<reference evidence="3 4" key="1">
    <citation type="submission" date="2019-04" db="EMBL/GenBank/DDBJ databases">
        <authorList>
            <person name="Liu A."/>
        </authorList>
    </citation>
    <scope>NUCLEOTIDE SEQUENCE [LARGE SCALE GENOMIC DNA]</scope>
    <source>
        <strain evidence="3 4">RZ03</strain>
    </source>
</reference>
<dbReference type="Proteomes" id="UP000307602">
    <property type="component" value="Unassembled WGS sequence"/>
</dbReference>
<gene>
    <name evidence="3" type="ORF">EM932_15655</name>
</gene>
<evidence type="ECO:0000313" key="3">
    <source>
        <dbReference type="EMBL" id="TGV01364.1"/>
    </source>
</evidence>
<dbReference type="GO" id="GO:0006508">
    <property type="term" value="P:proteolysis"/>
    <property type="evidence" value="ECO:0007669"/>
    <property type="project" value="UniProtKB-KW"/>
</dbReference>
<organism evidence="3 4">
    <name type="scientific">Flavivirga rizhaonensis</name>
    <dbReference type="NCBI Taxonomy" id="2559571"/>
    <lineage>
        <taxon>Bacteria</taxon>
        <taxon>Pseudomonadati</taxon>
        <taxon>Bacteroidota</taxon>
        <taxon>Flavobacteriia</taxon>
        <taxon>Flavobacteriales</taxon>
        <taxon>Flavobacteriaceae</taxon>
        <taxon>Flavivirga</taxon>
    </lineage>
</organism>
<feature type="transmembrane region" description="Helical" evidence="1">
    <location>
        <begin position="26"/>
        <end position="43"/>
    </location>
</feature>
<feature type="domain" description="CAAX prenyl protease 2/Lysostaphin resistance protein A-like" evidence="2">
    <location>
        <begin position="120"/>
        <end position="207"/>
    </location>
</feature>
<dbReference type="OrthoDB" id="1115671at2"/>
<keyword evidence="4" id="KW-1185">Reference proteome</keyword>
<keyword evidence="1" id="KW-1133">Transmembrane helix</keyword>
<keyword evidence="3" id="KW-0645">Protease</keyword>
<feature type="transmembrane region" description="Helical" evidence="1">
    <location>
        <begin position="176"/>
        <end position="193"/>
    </location>
</feature>
<dbReference type="EMBL" id="SRSO01000024">
    <property type="protein sequence ID" value="TGV01364.1"/>
    <property type="molecule type" value="Genomic_DNA"/>
</dbReference>
<comment type="caution">
    <text evidence="3">The sequence shown here is derived from an EMBL/GenBank/DDBJ whole genome shotgun (WGS) entry which is preliminary data.</text>
</comment>
<dbReference type="InterPro" id="IPR003675">
    <property type="entry name" value="Rce1/LyrA-like_dom"/>
</dbReference>
<keyword evidence="3" id="KW-0378">Hydrolase</keyword>
<evidence type="ECO:0000313" key="4">
    <source>
        <dbReference type="Proteomes" id="UP000307602"/>
    </source>
</evidence>
<dbReference type="RefSeq" id="WP_135878145.1">
    <property type="nucleotide sequence ID" value="NZ_SRSO01000024.1"/>
</dbReference>
<protein>
    <submittedName>
        <fullName evidence="3">CPBP family intramembrane metalloprotease</fullName>
    </submittedName>
</protein>
<feature type="transmembrane region" description="Helical" evidence="1">
    <location>
        <begin position="49"/>
        <end position="69"/>
    </location>
</feature>
<evidence type="ECO:0000256" key="1">
    <source>
        <dbReference type="SAM" id="Phobius"/>
    </source>
</evidence>
<dbReference type="GO" id="GO:0080120">
    <property type="term" value="P:CAAX-box protein maturation"/>
    <property type="evidence" value="ECO:0007669"/>
    <property type="project" value="UniProtKB-ARBA"/>
</dbReference>
<dbReference type="AlphaFoldDB" id="A0A4V3P4G3"/>
<feature type="transmembrane region" description="Helical" evidence="1">
    <location>
        <begin position="198"/>
        <end position="216"/>
    </location>
</feature>
<feature type="transmembrane region" description="Helical" evidence="1">
    <location>
        <begin position="116"/>
        <end position="142"/>
    </location>
</feature>
<keyword evidence="3" id="KW-0482">Metalloprotease</keyword>
<accession>A0A4V3P4G3</accession>
<feature type="transmembrane region" description="Helical" evidence="1">
    <location>
        <begin position="90"/>
        <end position="110"/>
    </location>
</feature>
<dbReference type="Pfam" id="PF02517">
    <property type="entry name" value="Rce1-like"/>
    <property type="match status" value="1"/>
</dbReference>